<keyword evidence="3" id="KW-0812">Transmembrane</keyword>
<keyword evidence="1 3" id="KW-0472">Membrane</keyword>
<name>A0A558A2S3_9PSEU</name>
<gene>
    <name evidence="5" type="ORF">FNH06_27355</name>
</gene>
<dbReference type="EMBL" id="VJZA01000059">
    <property type="protein sequence ID" value="TVT18548.1"/>
    <property type="molecule type" value="Genomic_DNA"/>
</dbReference>
<dbReference type="PANTHER" id="PTHR30329">
    <property type="entry name" value="STATOR ELEMENT OF FLAGELLAR MOTOR COMPLEX"/>
    <property type="match status" value="1"/>
</dbReference>
<sequence length="152" mass="15257">MSGSRSWIPAVPIAVVVTGVLAFAAISVQGPQLRAHLAQPGRASAQAAIDRTLAAEPITFAPNATEPTGGVAPLAEVLRIAPTGLTFEVGGHTAAGPGGEETALALSQTRADAVVKALAAAGVLADRLTAKGYGDTRPSATGDDRRVDVTVR</sequence>
<dbReference type="GO" id="GO:0016020">
    <property type="term" value="C:membrane"/>
    <property type="evidence" value="ECO:0007669"/>
    <property type="project" value="UniProtKB-UniRule"/>
</dbReference>
<protein>
    <submittedName>
        <fullName evidence="5">OmpA family protein</fullName>
    </submittedName>
</protein>
<evidence type="ECO:0000313" key="6">
    <source>
        <dbReference type="Proteomes" id="UP000318578"/>
    </source>
</evidence>
<dbReference type="Gene3D" id="3.30.1330.60">
    <property type="entry name" value="OmpA-like domain"/>
    <property type="match status" value="1"/>
</dbReference>
<feature type="region of interest" description="Disordered" evidence="2">
    <location>
        <begin position="132"/>
        <end position="152"/>
    </location>
</feature>
<dbReference type="Pfam" id="PF00691">
    <property type="entry name" value="OmpA"/>
    <property type="match status" value="1"/>
</dbReference>
<dbReference type="OrthoDB" id="3555397at2"/>
<evidence type="ECO:0000256" key="3">
    <source>
        <dbReference type="SAM" id="Phobius"/>
    </source>
</evidence>
<dbReference type="CDD" id="cd07185">
    <property type="entry name" value="OmpA_C-like"/>
    <property type="match status" value="1"/>
</dbReference>
<evidence type="ECO:0000313" key="5">
    <source>
        <dbReference type="EMBL" id="TVT18548.1"/>
    </source>
</evidence>
<dbReference type="InterPro" id="IPR050330">
    <property type="entry name" value="Bact_OuterMem_StrucFunc"/>
</dbReference>
<feature type="compositionally biased region" description="Basic and acidic residues" evidence="2">
    <location>
        <begin position="142"/>
        <end position="152"/>
    </location>
</feature>
<dbReference type="PROSITE" id="PS51123">
    <property type="entry name" value="OMPA_2"/>
    <property type="match status" value="1"/>
</dbReference>
<reference evidence="5 6" key="1">
    <citation type="submission" date="2019-07" db="EMBL/GenBank/DDBJ databases">
        <title>New species of Amycolatopsis and Streptomyces.</title>
        <authorList>
            <person name="Duangmal K."/>
            <person name="Teo W.F.A."/>
            <person name="Lipun K."/>
        </authorList>
    </citation>
    <scope>NUCLEOTIDE SEQUENCE [LARGE SCALE GENOMIC DNA]</scope>
    <source>
        <strain evidence="5 6">JCM 30562</strain>
    </source>
</reference>
<dbReference type="InterPro" id="IPR006665">
    <property type="entry name" value="OmpA-like"/>
</dbReference>
<organism evidence="5 6">
    <name type="scientific">Amycolatopsis acidiphila</name>
    <dbReference type="NCBI Taxonomy" id="715473"/>
    <lineage>
        <taxon>Bacteria</taxon>
        <taxon>Bacillati</taxon>
        <taxon>Actinomycetota</taxon>
        <taxon>Actinomycetes</taxon>
        <taxon>Pseudonocardiales</taxon>
        <taxon>Pseudonocardiaceae</taxon>
        <taxon>Amycolatopsis</taxon>
    </lineage>
</organism>
<dbReference type="Proteomes" id="UP000318578">
    <property type="component" value="Unassembled WGS sequence"/>
</dbReference>
<dbReference type="PANTHER" id="PTHR30329:SF21">
    <property type="entry name" value="LIPOPROTEIN YIAD-RELATED"/>
    <property type="match status" value="1"/>
</dbReference>
<comment type="caution">
    <text evidence="5">The sequence shown here is derived from an EMBL/GenBank/DDBJ whole genome shotgun (WGS) entry which is preliminary data.</text>
</comment>
<dbReference type="AlphaFoldDB" id="A0A558A2S3"/>
<dbReference type="InterPro" id="IPR036737">
    <property type="entry name" value="OmpA-like_sf"/>
</dbReference>
<dbReference type="SUPFAM" id="SSF103088">
    <property type="entry name" value="OmpA-like"/>
    <property type="match status" value="1"/>
</dbReference>
<keyword evidence="3" id="KW-1133">Transmembrane helix</keyword>
<proteinExistence type="predicted"/>
<evidence type="ECO:0000256" key="2">
    <source>
        <dbReference type="SAM" id="MobiDB-lite"/>
    </source>
</evidence>
<feature type="domain" description="OmpA-like" evidence="4">
    <location>
        <begin position="47"/>
        <end position="152"/>
    </location>
</feature>
<dbReference type="RefSeq" id="WP_144642790.1">
    <property type="nucleotide sequence ID" value="NZ_BNAX01000011.1"/>
</dbReference>
<evidence type="ECO:0000256" key="1">
    <source>
        <dbReference type="PROSITE-ProRule" id="PRU00473"/>
    </source>
</evidence>
<evidence type="ECO:0000259" key="4">
    <source>
        <dbReference type="PROSITE" id="PS51123"/>
    </source>
</evidence>
<feature type="transmembrane region" description="Helical" evidence="3">
    <location>
        <begin position="6"/>
        <end position="26"/>
    </location>
</feature>
<accession>A0A558A2S3</accession>
<keyword evidence="6" id="KW-1185">Reference proteome</keyword>